<dbReference type="AlphaFoldDB" id="A0AAW1XDZ6"/>
<name>A0AAW1XDZ6_RUBAR</name>
<evidence type="ECO:0000313" key="2">
    <source>
        <dbReference type="EMBL" id="KAK9934416.1"/>
    </source>
</evidence>
<evidence type="ECO:0000313" key="3">
    <source>
        <dbReference type="Proteomes" id="UP001457282"/>
    </source>
</evidence>
<feature type="region of interest" description="Disordered" evidence="1">
    <location>
        <begin position="188"/>
        <end position="286"/>
    </location>
</feature>
<feature type="compositionally biased region" description="Basic and acidic residues" evidence="1">
    <location>
        <begin position="265"/>
        <end position="276"/>
    </location>
</feature>
<feature type="compositionally biased region" description="Low complexity" evidence="1">
    <location>
        <begin position="188"/>
        <end position="197"/>
    </location>
</feature>
<protein>
    <submittedName>
        <fullName evidence="2">Uncharacterized protein</fullName>
    </submittedName>
</protein>
<dbReference type="PANTHER" id="PTHR37710">
    <property type="entry name" value="TRANSMEMBRANE PROTEIN"/>
    <property type="match status" value="1"/>
</dbReference>
<proteinExistence type="predicted"/>
<comment type="caution">
    <text evidence="2">The sequence shown here is derived from an EMBL/GenBank/DDBJ whole genome shotgun (WGS) entry which is preliminary data.</text>
</comment>
<sequence>MDSRALLASQESTTQIKIMSRKRPLHTCAVSVLVVANRAYTIVQGIHGPLGAVAKVVANFATFASPIIFVMQYQWIIMSVLSFVDDRILAVENMIERLYPPSSIVFNKIDDFVQVTETLPGKLDEVMNKLPSSIHQVSVVDWGLVHAISLLKFVTATLTYWRMSKGAREKEIVVDTSCNDHRHKTNEAAAAKSNGAAEPLIDSSTHNGKGCEANKNDDKKSNSNNPLPFGGVMKGSYKEALTKGKKEGNESKKEENKYKNNGIESKTEEKNYKQEPVKSAAYGDKNVGNGQDDILNLFDSAWLMNRGKSFKGKALRSVSFHGGY</sequence>
<dbReference type="Proteomes" id="UP001457282">
    <property type="component" value="Unassembled WGS sequence"/>
</dbReference>
<feature type="compositionally biased region" description="Basic and acidic residues" evidence="1">
    <location>
        <begin position="212"/>
        <end position="221"/>
    </location>
</feature>
<dbReference type="EMBL" id="JBEDUW010000004">
    <property type="protein sequence ID" value="KAK9934416.1"/>
    <property type="molecule type" value="Genomic_DNA"/>
</dbReference>
<dbReference type="PANTHER" id="PTHR37710:SF1">
    <property type="entry name" value="TRANSMEMBRANE PROTEIN"/>
    <property type="match status" value="1"/>
</dbReference>
<accession>A0AAW1XDZ6</accession>
<feature type="compositionally biased region" description="Basic and acidic residues" evidence="1">
    <location>
        <begin position="236"/>
        <end position="258"/>
    </location>
</feature>
<gene>
    <name evidence="2" type="ORF">M0R45_021562</name>
</gene>
<reference evidence="2 3" key="1">
    <citation type="journal article" date="2023" name="G3 (Bethesda)">
        <title>A chromosome-length genome assembly and annotation of blackberry (Rubus argutus, cv. 'Hillquist').</title>
        <authorList>
            <person name="Bruna T."/>
            <person name="Aryal R."/>
            <person name="Dudchenko O."/>
            <person name="Sargent D.J."/>
            <person name="Mead D."/>
            <person name="Buti M."/>
            <person name="Cavallini A."/>
            <person name="Hytonen T."/>
            <person name="Andres J."/>
            <person name="Pham M."/>
            <person name="Weisz D."/>
            <person name="Mascagni F."/>
            <person name="Usai G."/>
            <person name="Natali L."/>
            <person name="Bassil N."/>
            <person name="Fernandez G.E."/>
            <person name="Lomsadze A."/>
            <person name="Armour M."/>
            <person name="Olukolu B."/>
            <person name="Poorten T."/>
            <person name="Britton C."/>
            <person name="Davik J."/>
            <person name="Ashrafi H."/>
            <person name="Aiden E.L."/>
            <person name="Borodovsky M."/>
            <person name="Worthington M."/>
        </authorList>
    </citation>
    <scope>NUCLEOTIDE SEQUENCE [LARGE SCALE GENOMIC DNA]</scope>
    <source>
        <strain evidence="2">PI 553951</strain>
    </source>
</reference>
<keyword evidence="3" id="KW-1185">Reference proteome</keyword>
<evidence type="ECO:0000256" key="1">
    <source>
        <dbReference type="SAM" id="MobiDB-lite"/>
    </source>
</evidence>
<organism evidence="2 3">
    <name type="scientific">Rubus argutus</name>
    <name type="common">Southern blackberry</name>
    <dbReference type="NCBI Taxonomy" id="59490"/>
    <lineage>
        <taxon>Eukaryota</taxon>
        <taxon>Viridiplantae</taxon>
        <taxon>Streptophyta</taxon>
        <taxon>Embryophyta</taxon>
        <taxon>Tracheophyta</taxon>
        <taxon>Spermatophyta</taxon>
        <taxon>Magnoliopsida</taxon>
        <taxon>eudicotyledons</taxon>
        <taxon>Gunneridae</taxon>
        <taxon>Pentapetalae</taxon>
        <taxon>rosids</taxon>
        <taxon>fabids</taxon>
        <taxon>Rosales</taxon>
        <taxon>Rosaceae</taxon>
        <taxon>Rosoideae</taxon>
        <taxon>Rosoideae incertae sedis</taxon>
        <taxon>Rubus</taxon>
    </lineage>
</organism>